<dbReference type="GO" id="GO:0007165">
    <property type="term" value="P:signal transduction"/>
    <property type="evidence" value="ECO:0007669"/>
    <property type="project" value="InterPro"/>
</dbReference>
<dbReference type="Gene3D" id="2.30.30.40">
    <property type="entry name" value="SH3 Domains"/>
    <property type="match status" value="2"/>
</dbReference>
<dbReference type="InterPro" id="IPR002545">
    <property type="entry name" value="CheW-lke_dom"/>
</dbReference>
<feature type="domain" description="CheW-like" evidence="2">
    <location>
        <begin position="7"/>
        <end position="150"/>
    </location>
</feature>
<feature type="coiled-coil region" evidence="1">
    <location>
        <begin position="469"/>
        <end position="496"/>
    </location>
</feature>
<dbReference type="EMBL" id="UAUF01000014">
    <property type="protein sequence ID" value="SPZ13157.1"/>
    <property type="molecule type" value="Genomic_DNA"/>
</dbReference>
<dbReference type="SUPFAM" id="SSF50341">
    <property type="entry name" value="CheW-like"/>
    <property type="match status" value="3"/>
</dbReference>
<dbReference type="GO" id="GO:0006935">
    <property type="term" value="P:chemotaxis"/>
    <property type="evidence" value="ECO:0007669"/>
    <property type="project" value="InterPro"/>
</dbReference>
<dbReference type="InterPro" id="IPR036061">
    <property type="entry name" value="CheW-like_dom_sf"/>
</dbReference>
<dbReference type="PANTHER" id="PTHR22617:SF23">
    <property type="entry name" value="CHEMOTAXIS PROTEIN CHEW"/>
    <property type="match status" value="1"/>
</dbReference>
<organism evidence="3 4">
    <name type="scientific">Pseudomonas luteola</name>
    <dbReference type="NCBI Taxonomy" id="47886"/>
    <lineage>
        <taxon>Bacteria</taxon>
        <taxon>Pseudomonadati</taxon>
        <taxon>Pseudomonadota</taxon>
        <taxon>Gammaproteobacteria</taxon>
        <taxon>Pseudomonadales</taxon>
        <taxon>Pseudomonadaceae</taxon>
        <taxon>Pseudomonas</taxon>
    </lineage>
</organism>
<sequence>MTAIMTGSAYGVVRVGGIEIAIPASALQQVVRWPDQIQPRPPVASYMRGVFSLRGRAVPLVDLHVLLGLTPAGEDGMPSEVALLHHQEGRFGIGIDAVADVIHIDERQLSELGTHKRGQGLLPRLFMGGSQGERIIYLLDIEALASLPELFMAFDHAQELRERGRTARFKLKHYILLGCDGRRFCLEATAVSELVEHPRIDTTFFQSEYCLGVTELRGTPIPVLNLSRILGLEEVPGETKKQLLVMTANGHAFGFAFTELLAMMRRNPDDLVPMPRFGLQHPAMFSGVMSGEDGHDALLLNHTALLRRKDIQAFSKIFENAKGRSSEASSIVPKARSRQACLVYEAGIQFASPLHQVDEILHIPTQFMRLKQAQGHLIGMINVRGQQVSLICLSSLINSSPREATESSRILLVTGEAMTFGFAVCQIDAIETFNDFDPGMLEKGWQTPTGDSLSVGQRARTLVSIGSGLNRWRATLLDLKAVARELEAELASQEMLPV</sequence>
<dbReference type="GO" id="GO:0005829">
    <property type="term" value="C:cytosol"/>
    <property type="evidence" value="ECO:0007669"/>
    <property type="project" value="TreeGrafter"/>
</dbReference>
<dbReference type="Gene3D" id="2.40.50.180">
    <property type="entry name" value="CheA-289, Domain 4"/>
    <property type="match status" value="3"/>
</dbReference>
<dbReference type="InterPro" id="IPR039315">
    <property type="entry name" value="CheW"/>
</dbReference>
<name>A0A2X2CY26_PSELU</name>
<proteinExistence type="predicted"/>
<dbReference type="Pfam" id="PF01584">
    <property type="entry name" value="CheW"/>
    <property type="match status" value="3"/>
</dbReference>
<evidence type="ECO:0000259" key="2">
    <source>
        <dbReference type="PROSITE" id="PS50851"/>
    </source>
</evidence>
<dbReference type="PANTHER" id="PTHR22617">
    <property type="entry name" value="CHEMOTAXIS SENSOR HISTIDINE KINASE-RELATED"/>
    <property type="match status" value="1"/>
</dbReference>
<keyword evidence="1" id="KW-0175">Coiled coil</keyword>
<feature type="domain" description="CheW-like" evidence="2">
    <location>
        <begin position="337"/>
        <end position="488"/>
    </location>
</feature>
<dbReference type="AlphaFoldDB" id="A0A2X2CY26"/>
<gene>
    <name evidence="3" type="primary">cheW_2</name>
    <name evidence="3" type="ORF">NCTC11842_04878</name>
</gene>
<dbReference type="PROSITE" id="PS50851">
    <property type="entry name" value="CHEW"/>
    <property type="match status" value="3"/>
</dbReference>
<evidence type="ECO:0000256" key="1">
    <source>
        <dbReference type="SAM" id="Coils"/>
    </source>
</evidence>
<dbReference type="Proteomes" id="UP000250443">
    <property type="component" value="Unassembled WGS sequence"/>
</dbReference>
<feature type="domain" description="CheW-like" evidence="2">
    <location>
        <begin position="171"/>
        <end position="311"/>
    </location>
</feature>
<accession>A0A2X2CY26</accession>
<evidence type="ECO:0000313" key="3">
    <source>
        <dbReference type="EMBL" id="SPZ13157.1"/>
    </source>
</evidence>
<evidence type="ECO:0000313" key="4">
    <source>
        <dbReference type="Proteomes" id="UP000250443"/>
    </source>
</evidence>
<protein>
    <submittedName>
        <fullName evidence="3">CheW-like protein</fullName>
    </submittedName>
</protein>
<dbReference type="SMART" id="SM00260">
    <property type="entry name" value="CheW"/>
    <property type="match status" value="2"/>
</dbReference>
<reference evidence="3 4" key="1">
    <citation type="submission" date="2018-06" db="EMBL/GenBank/DDBJ databases">
        <authorList>
            <consortium name="Pathogen Informatics"/>
            <person name="Doyle S."/>
        </authorList>
    </citation>
    <scope>NUCLEOTIDE SEQUENCE [LARGE SCALE GENOMIC DNA]</scope>
    <source>
        <strain evidence="3 4">NCTC11842</strain>
    </source>
</reference>